<proteinExistence type="predicted"/>
<evidence type="ECO:0000313" key="2">
    <source>
        <dbReference type="EMBL" id="RAO79919.1"/>
    </source>
</evidence>
<dbReference type="Gene3D" id="3.30.565.10">
    <property type="entry name" value="Histidine kinase-like ATPase, C-terminal domain"/>
    <property type="match status" value="1"/>
</dbReference>
<dbReference type="RefSeq" id="WP_112093229.1">
    <property type="nucleotide sequence ID" value="NZ_QLOE01000001.1"/>
</dbReference>
<dbReference type="InterPro" id="IPR003594">
    <property type="entry name" value="HATPase_dom"/>
</dbReference>
<keyword evidence="3" id="KW-1185">Reference proteome</keyword>
<dbReference type="OrthoDB" id="8127at2157"/>
<reference evidence="2 3" key="1">
    <citation type="submission" date="2018-06" db="EMBL/GenBank/DDBJ databases">
        <title>Draft genome sequence of hyperthermophilic methanogen Methanothermobacter tenebrarum sp. MCM-B 1447.</title>
        <authorList>
            <person name="Pore S.D."/>
            <person name="Dagar S."/>
            <person name="Dhakephalkar P.K."/>
        </authorList>
    </citation>
    <scope>NUCLEOTIDE SEQUENCE [LARGE SCALE GENOMIC DNA]</scope>
    <source>
        <strain evidence="2 3">MCM B 1447</strain>
    </source>
</reference>
<feature type="domain" description="Histidine kinase" evidence="1">
    <location>
        <begin position="1"/>
        <end position="93"/>
    </location>
</feature>
<gene>
    <name evidence="2" type="ORF">DPC56_01175</name>
</gene>
<dbReference type="Proteomes" id="UP000249782">
    <property type="component" value="Unassembled WGS sequence"/>
</dbReference>
<protein>
    <recommendedName>
        <fullName evidence="1">Histidine kinase domain-containing protein</fullName>
    </recommendedName>
</protein>
<dbReference type="PROSITE" id="PS50109">
    <property type="entry name" value="HIS_KIN"/>
    <property type="match status" value="1"/>
</dbReference>
<name>A0A328PBV2_9EURY</name>
<dbReference type="Pfam" id="PF02518">
    <property type="entry name" value="HATPase_c"/>
    <property type="match status" value="1"/>
</dbReference>
<dbReference type="SMART" id="SM00387">
    <property type="entry name" value="HATPase_c"/>
    <property type="match status" value="1"/>
</dbReference>
<dbReference type="AlphaFoldDB" id="A0A328PBV2"/>
<dbReference type="PANTHER" id="PTHR43065">
    <property type="entry name" value="SENSOR HISTIDINE KINASE"/>
    <property type="match status" value="1"/>
</dbReference>
<accession>A0A328PBV2</accession>
<comment type="caution">
    <text evidence="2">The sequence shown here is derived from an EMBL/GenBank/DDBJ whole genome shotgun (WGS) entry which is preliminary data.</text>
</comment>
<dbReference type="PANTHER" id="PTHR43065:SF23">
    <property type="entry name" value="SENSOR HISTIDINE KINASE PDTAS"/>
    <property type="match status" value="1"/>
</dbReference>
<evidence type="ECO:0000259" key="1">
    <source>
        <dbReference type="PROSITE" id="PS50109"/>
    </source>
</evidence>
<dbReference type="SUPFAM" id="SSF55874">
    <property type="entry name" value="ATPase domain of HSP90 chaperone/DNA topoisomerase II/histidine kinase"/>
    <property type="match status" value="1"/>
</dbReference>
<dbReference type="EMBL" id="QLOE01000001">
    <property type="protein sequence ID" value="RAO79919.1"/>
    <property type="molecule type" value="Genomic_DNA"/>
</dbReference>
<organism evidence="2 3">
    <name type="scientific">Methanothermobacter tenebrarum</name>
    <dbReference type="NCBI Taxonomy" id="680118"/>
    <lineage>
        <taxon>Archaea</taxon>
        <taxon>Methanobacteriati</taxon>
        <taxon>Methanobacteriota</taxon>
        <taxon>Methanomada group</taxon>
        <taxon>Methanobacteria</taxon>
        <taxon>Methanobacteriales</taxon>
        <taxon>Methanobacteriaceae</taxon>
        <taxon>Methanothermobacter</taxon>
    </lineage>
</organism>
<sequence>MHSIINELFTNAIKHAFPCDRKGTIRVEFKEKGWILFFKVLDDGIGLPEDFNLDESKTFGLSIVNALTKQINGELSLHSNNGTTFNIRFKEQQ</sequence>
<dbReference type="InterPro" id="IPR005467">
    <property type="entry name" value="His_kinase_dom"/>
</dbReference>
<evidence type="ECO:0000313" key="3">
    <source>
        <dbReference type="Proteomes" id="UP000249782"/>
    </source>
</evidence>
<dbReference type="InterPro" id="IPR036890">
    <property type="entry name" value="HATPase_C_sf"/>
</dbReference>